<dbReference type="PANTHER" id="PTHR33639">
    <property type="entry name" value="THIOL-DISULFIDE OXIDOREDUCTASE DCC"/>
    <property type="match status" value="1"/>
</dbReference>
<keyword evidence="2" id="KW-1185">Reference proteome</keyword>
<proteinExistence type="predicted"/>
<comment type="caution">
    <text evidence="1">The sequence shown here is derived from an EMBL/GenBank/DDBJ whole genome shotgun (WGS) entry which is preliminary data.</text>
</comment>
<gene>
    <name evidence="1" type="ORF">GCM10007884_51120</name>
</gene>
<dbReference type="Proteomes" id="UP001156881">
    <property type="component" value="Unassembled WGS sequence"/>
</dbReference>
<dbReference type="InterPro" id="IPR007263">
    <property type="entry name" value="DCC1-like"/>
</dbReference>
<dbReference type="Pfam" id="PF04134">
    <property type="entry name" value="DCC1-like"/>
    <property type="match status" value="1"/>
</dbReference>
<evidence type="ECO:0000313" key="1">
    <source>
        <dbReference type="EMBL" id="GLS47108.1"/>
    </source>
</evidence>
<dbReference type="EMBL" id="BSPG01000088">
    <property type="protein sequence ID" value="GLS47108.1"/>
    <property type="molecule type" value="Genomic_DNA"/>
</dbReference>
<reference evidence="2" key="1">
    <citation type="journal article" date="2019" name="Int. J. Syst. Evol. Microbiol.">
        <title>The Global Catalogue of Microorganisms (GCM) 10K type strain sequencing project: providing services to taxonomists for standard genome sequencing and annotation.</title>
        <authorList>
            <consortium name="The Broad Institute Genomics Platform"/>
            <consortium name="The Broad Institute Genome Sequencing Center for Infectious Disease"/>
            <person name="Wu L."/>
            <person name="Ma J."/>
        </authorList>
    </citation>
    <scope>NUCLEOTIDE SEQUENCE [LARGE SCALE GENOMIC DNA]</scope>
    <source>
        <strain evidence="2">NBRC 107710</strain>
    </source>
</reference>
<sequence length="157" mass="17812">MVIWLMQRPPHSYRDDPSVPVFPDELPIVVFDGVCGLCSRLVRFTLWFDGPRERHRFIAAQSPLGEALFRHYGLRYDVYETVLLITGGRCLMKSEAVLALLGTLGPPWSWLAQIGTLVPSPLRNATYDVVATNRYRIWGRTDVCRRPPPGAEARFLG</sequence>
<organism evidence="1 2">
    <name type="scientific">Methylobacterium brachythecii</name>
    <dbReference type="NCBI Taxonomy" id="1176177"/>
    <lineage>
        <taxon>Bacteria</taxon>
        <taxon>Pseudomonadati</taxon>
        <taxon>Pseudomonadota</taxon>
        <taxon>Alphaproteobacteria</taxon>
        <taxon>Hyphomicrobiales</taxon>
        <taxon>Methylobacteriaceae</taxon>
        <taxon>Methylobacterium</taxon>
    </lineage>
</organism>
<name>A0ABQ6DFP4_9HYPH</name>
<dbReference type="PANTHER" id="PTHR33639:SF2">
    <property type="entry name" value="DUF393 DOMAIN-CONTAINING PROTEIN"/>
    <property type="match status" value="1"/>
</dbReference>
<accession>A0ABQ6DFP4</accession>
<evidence type="ECO:0000313" key="2">
    <source>
        <dbReference type="Proteomes" id="UP001156881"/>
    </source>
</evidence>
<protein>
    <submittedName>
        <fullName evidence="1">Thiol-disulfide oxidoreductase</fullName>
    </submittedName>
</protein>
<dbReference type="InterPro" id="IPR052927">
    <property type="entry name" value="DCC_oxidoreductase"/>
</dbReference>